<keyword evidence="5 8" id="KW-0658">Purine biosynthesis</keyword>
<dbReference type="AlphaFoldDB" id="A0A0A7LI65"/>
<keyword evidence="6 8" id="KW-0067">ATP-binding</keyword>
<dbReference type="Pfam" id="PF00586">
    <property type="entry name" value="AIRS"/>
    <property type="match status" value="2"/>
</dbReference>
<reference evidence="12 13" key="1">
    <citation type="journal article" date="2014" name="Appl. Environ. Microbiol.">
        <title>Comparative Genome Analysis of 'Candidatus Methanoplasma termitum' Indicates a New Mode of Energy Metabolism in the Seventh Order of Methanogens.</title>
        <authorList>
            <person name="Lang K."/>
            <person name="Schuldes J."/>
            <person name="Klingl A."/>
            <person name="Poehlein A."/>
            <person name="Daniel R."/>
            <person name="Brune A."/>
        </authorList>
    </citation>
    <scope>NUCLEOTIDE SEQUENCE [LARGE SCALE GENOMIC DNA]</scope>
    <source>
        <strain evidence="13">Mpt1</strain>
    </source>
</reference>
<evidence type="ECO:0000259" key="10">
    <source>
        <dbReference type="Pfam" id="PF02769"/>
    </source>
</evidence>
<dbReference type="Gene3D" id="3.30.1330.10">
    <property type="entry name" value="PurM-like, N-terminal domain"/>
    <property type="match status" value="2"/>
</dbReference>
<comment type="catalytic activity">
    <reaction evidence="8">
        <text>N(2)-formyl-N(1)-(5-phospho-beta-D-ribosyl)glycinamide + L-glutamine + ATP + H2O = 2-formamido-N(1)-(5-O-phospho-beta-D-ribosyl)acetamidine + L-glutamate + ADP + phosphate + H(+)</text>
        <dbReference type="Rhea" id="RHEA:17129"/>
        <dbReference type="ChEBI" id="CHEBI:15377"/>
        <dbReference type="ChEBI" id="CHEBI:15378"/>
        <dbReference type="ChEBI" id="CHEBI:29985"/>
        <dbReference type="ChEBI" id="CHEBI:30616"/>
        <dbReference type="ChEBI" id="CHEBI:43474"/>
        <dbReference type="ChEBI" id="CHEBI:58359"/>
        <dbReference type="ChEBI" id="CHEBI:147286"/>
        <dbReference type="ChEBI" id="CHEBI:147287"/>
        <dbReference type="ChEBI" id="CHEBI:456216"/>
        <dbReference type="EC" id="6.3.5.3"/>
    </reaction>
</comment>
<dbReference type="Gene3D" id="3.90.650.10">
    <property type="entry name" value="PurM-like C-terminal domain"/>
    <property type="match status" value="2"/>
</dbReference>
<dbReference type="GO" id="GO:0005524">
    <property type="term" value="F:ATP binding"/>
    <property type="evidence" value="ECO:0007669"/>
    <property type="project" value="UniProtKB-UniRule"/>
</dbReference>
<evidence type="ECO:0000259" key="11">
    <source>
        <dbReference type="Pfam" id="PF18072"/>
    </source>
</evidence>
<feature type="domain" description="PurM-like C-terminal" evidence="10">
    <location>
        <begin position="235"/>
        <end position="391"/>
    </location>
</feature>
<feature type="domain" description="PurM-like N-terminal" evidence="9">
    <location>
        <begin position="479"/>
        <end position="593"/>
    </location>
</feature>
<feature type="binding site" evidence="8">
    <location>
        <position position="302"/>
    </location>
    <ligand>
        <name>Mg(2+)</name>
        <dbReference type="ChEBI" id="CHEBI:18420"/>
        <label>2</label>
    </ligand>
</feature>
<dbReference type="GO" id="GO:0006189">
    <property type="term" value="P:'de novo' IMP biosynthetic process"/>
    <property type="evidence" value="ECO:0007669"/>
    <property type="project" value="UniProtKB-UniRule"/>
</dbReference>
<dbReference type="Pfam" id="PF18072">
    <property type="entry name" value="FGAR-AT_linker"/>
    <property type="match status" value="1"/>
</dbReference>
<keyword evidence="3 8" id="KW-0479">Metal-binding</keyword>
<feature type="binding site" evidence="8">
    <location>
        <position position="118"/>
    </location>
    <ligand>
        <name>Mg(2+)</name>
        <dbReference type="ChEBI" id="CHEBI:18420"/>
        <label>1</label>
    </ligand>
</feature>
<dbReference type="EMBL" id="CP010070">
    <property type="protein sequence ID" value="AIZ57191.1"/>
    <property type="molecule type" value="Genomic_DNA"/>
</dbReference>
<comment type="pathway">
    <text evidence="8">Purine metabolism; IMP biosynthesis via de novo pathway; 5-amino-1-(5-phospho-D-ribosyl)imidazole from N(2)-formyl-N(1)-(5-phospho-D-ribosyl)glycinamide: step 1/2.</text>
</comment>
<proteinExistence type="inferred from homology"/>
<dbReference type="STRING" id="1577791.Mpt1_c13290"/>
<dbReference type="InterPro" id="IPR036676">
    <property type="entry name" value="PurM-like_C_sf"/>
</dbReference>
<dbReference type="GO" id="GO:0004642">
    <property type="term" value="F:phosphoribosylformylglycinamidine synthase activity"/>
    <property type="evidence" value="ECO:0007669"/>
    <property type="project" value="UniProtKB-UniRule"/>
</dbReference>
<dbReference type="CDD" id="cd02204">
    <property type="entry name" value="PurL_repeat2"/>
    <property type="match status" value="1"/>
</dbReference>
<comment type="subunit">
    <text evidence="8">Monomer. Part of the FGAM synthase complex composed of 1 PurL, 1 PurQ and 2 PurS subunits.</text>
</comment>
<dbReference type="PANTHER" id="PTHR43555:SF1">
    <property type="entry name" value="PHOSPHORIBOSYLFORMYLGLYCINAMIDINE SYNTHASE SUBUNIT PURL"/>
    <property type="match status" value="1"/>
</dbReference>
<dbReference type="InterPro" id="IPR036921">
    <property type="entry name" value="PurM-like_N_sf"/>
</dbReference>
<keyword evidence="1 8" id="KW-0963">Cytoplasm</keyword>
<comment type="similarity">
    <text evidence="8">Belongs to the FGAMS family.</text>
</comment>
<evidence type="ECO:0000256" key="6">
    <source>
        <dbReference type="ARBA" id="ARBA00022840"/>
    </source>
</evidence>
<evidence type="ECO:0000256" key="3">
    <source>
        <dbReference type="ARBA" id="ARBA00022723"/>
    </source>
</evidence>
<evidence type="ECO:0000256" key="1">
    <source>
        <dbReference type="ARBA" id="ARBA00022490"/>
    </source>
</evidence>
<feature type="domain" description="PurM-like C-terminal" evidence="10">
    <location>
        <begin position="612"/>
        <end position="744"/>
    </location>
</feature>
<keyword evidence="2 8" id="KW-0436">Ligase</keyword>
<feature type="binding site" evidence="8">
    <location>
        <position position="572"/>
    </location>
    <ligand>
        <name>ATP</name>
        <dbReference type="ChEBI" id="CHEBI:30616"/>
    </ligand>
</feature>
<dbReference type="PANTHER" id="PTHR43555">
    <property type="entry name" value="PHOSPHORIBOSYLFORMYLGLYCINAMIDINE SYNTHASE SUBUNIT PURL"/>
    <property type="match status" value="1"/>
</dbReference>
<comment type="function">
    <text evidence="8">Part of the phosphoribosylformylglycinamidine synthase complex involved in the purines biosynthetic pathway. Catalyzes the ATP-dependent conversion of formylglycinamide ribonucleotide (FGAR) and glutamine to yield formylglycinamidine ribonucleotide (FGAM) and glutamate. The FGAM synthase complex is composed of three subunits. PurQ produces an ammonia molecule by converting glutamine to glutamate. PurL transfers the ammonia molecule to FGAR to form FGAM in an ATP-dependent manner. PurS interacts with PurQ and PurL and is thought to assist in the transfer of the ammonia molecule from PurQ to PurL.</text>
</comment>
<name>A0A0A7LI65_9ARCH</name>
<feature type="binding site" evidence="8">
    <location>
        <begin position="119"/>
        <end position="122"/>
    </location>
    <ligand>
        <name>substrate</name>
    </ligand>
</feature>
<dbReference type="EC" id="6.3.5.3" evidence="8"/>
<organism evidence="12 13">
    <name type="scientific">Candidatus Methanoplasma termitum</name>
    <dbReference type="NCBI Taxonomy" id="1577791"/>
    <lineage>
        <taxon>Archaea</taxon>
        <taxon>Methanobacteriati</taxon>
        <taxon>Thermoplasmatota</taxon>
        <taxon>Thermoplasmata</taxon>
        <taxon>Methanomassiliicoccales</taxon>
        <taxon>Methanomassiliicoccaceae</taxon>
        <taxon>Candidatus Methanoplasma</taxon>
    </lineage>
</organism>
<keyword evidence="13" id="KW-1185">Reference proteome</keyword>
<dbReference type="SUPFAM" id="SSF56042">
    <property type="entry name" value="PurM C-terminal domain-like"/>
    <property type="match status" value="2"/>
</dbReference>
<feature type="binding site" evidence="8">
    <location>
        <position position="141"/>
    </location>
    <ligand>
        <name>substrate</name>
    </ligand>
</feature>
<feature type="domain" description="Phosphoribosylformylglycinamidine synthase linker" evidence="11">
    <location>
        <begin position="29"/>
        <end position="78"/>
    </location>
</feature>
<dbReference type="OrthoDB" id="8251at2157"/>
<dbReference type="InterPro" id="IPR041609">
    <property type="entry name" value="PurL_linker"/>
</dbReference>
<feature type="binding site" evidence="8">
    <location>
        <position position="274"/>
    </location>
    <ligand>
        <name>substrate</name>
    </ligand>
</feature>
<dbReference type="HOGENOM" id="CLU_003100_0_1_2"/>
<feature type="binding site" evidence="8">
    <location>
        <position position="573"/>
    </location>
    <ligand>
        <name>Mg(2+)</name>
        <dbReference type="ChEBI" id="CHEBI:18420"/>
        <label>1</label>
    </ligand>
</feature>
<feature type="binding site" evidence="8">
    <location>
        <position position="575"/>
    </location>
    <ligand>
        <name>substrate</name>
    </ligand>
</feature>
<dbReference type="InterPro" id="IPR010074">
    <property type="entry name" value="PRibForGlyAmidine_synth_PurL"/>
</dbReference>
<dbReference type="Pfam" id="PF02769">
    <property type="entry name" value="AIRS_C"/>
    <property type="match status" value="2"/>
</dbReference>
<dbReference type="GO" id="GO:0000287">
    <property type="term" value="F:magnesium ion binding"/>
    <property type="evidence" value="ECO:0007669"/>
    <property type="project" value="UniProtKB-UniRule"/>
</dbReference>
<feature type="domain" description="PurM-like N-terminal" evidence="9">
    <location>
        <begin position="100"/>
        <end position="222"/>
    </location>
</feature>
<dbReference type="InterPro" id="IPR010918">
    <property type="entry name" value="PurM-like_C_dom"/>
</dbReference>
<evidence type="ECO:0000256" key="5">
    <source>
        <dbReference type="ARBA" id="ARBA00022755"/>
    </source>
</evidence>
<dbReference type="RefSeq" id="WP_048113312.1">
    <property type="nucleotide sequence ID" value="NZ_CP010070.1"/>
</dbReference>
<evidence type="ECO:0000313" key="12">
    <source>
        <dbReference type="EMBL" id="AIZ57191.1"/>
    </source>
</evidence>
<feature type="binding site" evidence="8">
    <location>
        <position position="77"/>
    </location>
    <ligand>
        <name>ATP</name>
        <dbReference type="ChEBI" id="CHEBI:30616"/>
    </ligand>
</feature>
<sequence length="792" mass="85323">MSEKGFAVKRKVPFELHDIDILSSNDRGLKKISEDMSLGLSVDEMKTIKDYFKKEGRNPTDVEMQALGQAWSEHCCYKSSKKILKQFVFGIDREDVLSRGDAGVMVFDDEHGYALRVESHNHPSAIEPYGGAATGIGGILRDVVCMGAQPIGLADPLCFGPIDKEIDVPPGVKQPRYLLGGVVSGIRDYGNRCGIPTVTGGMFFDERYTGNCLVNVGCFGIVRKKDLARNYAGGRGEVMILIGGRTGRDGIHGVNFASQDLTTTSGEDSRGAVQLGDPITKEPVIHACLEVNGKHLITGMKDLGGGGLSCVVGEMALAGGCGADVDLEKVPLKETGLAPWEIWVSESQERMMCTCKPENVEKILEIFDMWDVLATPIAKTTDSSRMRLFWKGEKIFEMDLEFLTGGPQYDRPFIMPKVSTKKDEVFPKLPNGNEVLLALLSDPNVASKEWAIRQYDHEVRGATAVHPMVGKLNMTGPGDAAILLPVSGSMKGLAVATGCNPWFTAQDPYRGGMAGIDEACRNIVAVGAKPNAFTDCLNFGNPERPERLGELREAVRGIGDIARGLNIPIPSGNVSLYNEGSGGIGILPTPMIVGCGLIDDARKAVTADLKKNGSKIFLIGKTKDEMGGSLLFRKFRGRSGDVPDVDVASLKRSMERLLKAMEGGLVLSCHDCSDGGMAVSIAEMCISGDMGAEVNLPSGGMDIERTLYSESNSRWLVEVDGKDVTAFRKILKDDATEIGTAGGRNLRIMKVSSSAKGLADNVAAKDTQINVTVEELRKAWNDPIWSIMGGSK</sequence>
<dbReference type="Proteomes" id="UP000030787">
    <property type="component" value="Chromosome"/>
</dbReference>
<feature type="binding site" evidence="8">
    <location>
        <position position="142"/>
    </location>
    <ligand>
        <name>Mg(2+)</name>
        <dbReference type="ChEBI" id="CHEBI:18420"/>
        <label>2</label>
    </ligand>
</feature>
<feature type="active site" description="Proton acceptor" evidence="8">
    <location>
        <position position="120"/>
    </location>
</feature>
<keyword evidence="7 8" id="KW-0460">Magnesium</keyword>
<dbReference type="GO" id="GO:0005737">
    <property type="term" value="C:cytoplasm"/>
    <property type="evidence" value="ECO:0007669"/>
    <property type="project" value="UniProtKB-SubCell"/>
</dbReference>
<comment type="subcellular location">
    <subcellularLocation>
        <location evidence="8">Cytoplasm</location>
    </subcellularLocation>
</comment>
<keyword evidence="4 8" id="KW-0547">Nucleotide-binding</keyword>
<evidence type="ECO:0000313" key="13">
    <source>
        <dbReference type="Proteomes" id="UP000030787"/>
    </source>
</evidence>
<evidence type="ECO:0000256" key="8">
    <source>
        <dbReference type="HAMAP-Rule" id="MF_00420"/>
    </source>
</evidence>
<dbReference type="GeneID" id="24818989"/>
<dbReference type="NCBIfam" id="TIGR01736">
    <property type="entry name" value="FGAM_synth_II"/>
    <property type="match status" value="1"/>
</dbReference>
<evidence type="ECO:0000259" key="9">
    <source>
        <dbReference type="Pfam" id="PF00586"/>
    </source>
</evidence>
<comment type="caution">
    <text evidence="8">Lacks conserved residue(s) required for the propagation of feature annotation.</text>
</comment>
<dbReference type="PIRSF" id="PIRSF001587">
    <property type="entry name" value="FGAM_synthase_II"/>
    <property type="match status" value="1"/>
</dbReference>
<feature type="binding site" evidence="8">
    <location>
        <begin position="346"/>
        <end position="348"/>
    </location>
    <ligand>
        <name>substrate</name>
    </ligand>
</feature>
<dbReference type="InterPro" id="IPR016188">
    <property type="entry name" value="PurM-like_N"/>
</dbReference>
<dbReference type="UniPathway" id="UPA00074">
    <property type="reaction ID" value="UER00128"/>
</dbReference>
<dbReference type="HAMAP" id="MF_00420">
    <property type="entry name" value="PurL_2"/>
    <property type="match status" value="1"/>
</dbReference>
<dbReference type="SUPFAM" id="SSF55326">
    <property type="entry name" value="PurM N-terminal domain-like"/>
    <property type="match status" value="2"/>
</dbReference>
<feature type="active site" evidence="8">
    <location>
        <position position="74"/>
    </location>
</feature>
<feature type="binding site" evidence="8">
    <location>
        <position position="116"/>
    </location>
    <ligand>
        <name>ATP</name>
        <dbReference type="ChEBI" id="CHEBI:30616"/>
    </ligand>
</feature>
<gene>
    <name evidence="12" type="primary">purL1</name>
    <name evidence="8" type="synonym">purL</name>
    <name evidence="12" type="ORF">Mpt1_c13290</name>
</gene>
<accession>A0A0A7LI65</accession>
<dbReference type="CDD" id="cd02203">
    <property type="entry name" value="PurL_repeat1"/>
    <property type="match status" value="1"/>
</dbReference>
<dbReference type="KEGG" id="mear:Mpt1_c13290"/>
<evidence type="ECO:0000256" key="2">
    <source>
        <dbReference type="ARBA" id="ARBA00022598"/>
    </source>
</evidence>
<feature type="binding site" evidence="8">
    <location>
        <position position="535"/>
    </location>
    <ligand>
        <name>ATP</name>
        <dbReference type="ChEBI" id="CHEBI:30616"/>
    </ligand>
</feature>
<dbReference type="NCBIfam" id="NF002290">
    <property type="entry name" value="PRK01213.1"/>
    <property type="match status" value="1"/>
</dbReference>
<protein>
    <recommendedName>
        <fullName evidence="8">Phosphoribosylformylglycinamidine synthase subunit PurL</fullName>
        <shortName evidence="8">FGAM synthase</shortName>
        <ecNumber evidence="8">6.3.5.3</ecNumber>
    </recommendedName>
    <alternativeName>
        <fullName evidence="8">Formylglycinamide ribonucleotide amidotransferase subunit II</fullName>
        <shortName evidence="8">FGAR amidotransferase II</shortName>
        <shortName evidence="8">FGAR-AT II</shortName>
    </alternativeName>
    <alternativeName>
        <fullName evidence="8">Glutamine amidotransferase PurL</fullName>
    </alternativeName>
    <alternativeName>
        <fullName evidence="8">Phosphoribosylformylglycinamidine synthase subunit II</fullName>
    </alternativeName>
</protein>
<evidence type="ECO:0000256" key="7">
    <source>
        <dbReference type="ARBA" id="ARBA00022842"/>
    </source>
</evidence>
<evidence type="ECO:0000256" key="4">
    <source>
        <dbReference type="ARBA" id="ARBA00022741"/>
    </source>
</evidence>